<sequence>MQRNKSTLQYTQERIGILNTLLELRESKKESVSIGLYDEAGQPQVFHLSKSDKSSKQSLERMEAIFKACVQNALENEDTEIDVMNYRGLCFKAMRYHNKLEFYICHPDDSNCYIQPDNLSYSKDKQDLLDAGSFADIDFKGFLRKCDNALERLDKEMLREQEHQEKAQQEIESLEALLDKTAEYPKLTYLQALKEDHQELLKEIAKCSADRNYKSGFVAKSEQFASKAMQQDTQDNTIQDNTREVRERGHSSQ</sequence>
<keyword evidence="1" id="KW-0175">Coiled coil</keyword>
<feature type="coiled-coil region" evidence="1">
    <location>
        <begin position="143"/>
        <end position="210"/>
    </location>
</feature>
<evidence type="ECO:0000256" key="1">
    <source>
        <dbReference type="SAM" id="Coils"/>
    </source>
</evidence>
<name>A0ABM7KY67_9HELI</name>
<evidence type="ECO:0000313" key="3">
    <source>
        <dbReference type="EMBL" id="BCD45400.1"/>
    </source>
</evidence>
<feature type="compositionally biased region" description="Basic and acidic residues" evidence="2">
    <location>
        <begin position="241"/>
        <end position="253"/>
    </location>
</feature>
<feature type="compositionally biased region" description="Low complexity" evidence="2">
    <location>
        <begin position="230"/>
        <end position="240"/>
    </location>
</feature>
<dbReference type="EMBL" id="AP023036">
    <property type="protein sequence ID" value="BCD45400.1"/>
    <property type="molecule type" value="Genomic_DNA"/>
</dbReference>
<keyword evidence="4" id="KW-1185">Reference proteome</keyword>
<proteinExistence type="predicted"/>
<reference evidence="3 4" key="1">
    <citation type="submission" date="2020-04" db="EMBL/GenBank/DDBJ databases">
        <title>Genomic analysis of gastric non-Helicobacter pylori Helicobacters isolated in Japan.</title>
        <authorList>
            <person name="Suzuki M."/>
            <person name="Rimbara E."/>
        </authorList>
    </citation>
    <scope>NUCLEOTIDE SEQUENCE [LARGE SCALE GENOMIC DNA]</scope>
    <source>
        <strain evidence="3 4">NHP19-0020</strain>
    </source>
</reference>
<accession>A0ABM7KY67</accession>
<gene>
    <name evidence="3" type="ORF">NHP190020_04390</name>
</gene>
<evidence type="ECO:0000256" key="2">
    <source>
        <dbReference type="SAM" id="MobiDB-lite"/>
    </source>
</evidence>
<dbReference type="Proteomes" id="UP000509742">
    <property type="component" value="Chromosome"/>
</dbReference>
<evidence type="ECO:0000313" key="4">
    <source>
        <dbReference type="Proteomes" id="UP000509742"/>
    </source>
</evidence>
<protein>
    <submittedName>
        <fullName evidence="3">Uncharacterized protein</fullName>
    </submittedName>
</protein>
<feature type="region of interest" description="Disordered" evidence="2">
    <location>
        <begin position="225"/>
        <end position="253"/>
    </location>
</feature>
<organism evidence="3 4">
    <name type="scientific">Helicobacter suis</name>
    <dbReference type="NCBI Taxonomy" id="104628"/>
    <lineage>
        <taxon>Bacteria</taxon>
        <taxon>Pseudomonadati</taxon>
        <taxon>Campylobacterota</taxon>
        <taxon>Epsilonproteobacteria</taxon>
        <taxon>Campylobacterales</taxon>
        <taxon>Helicobacteraceae</taxon>
        <taxon>Helicobacter</taxon>
    </lineage>
</organism>